<proteinExistence type="predicted"/>
<sequence>MMSNISNAIKSAASSMKQTGLSIGRNLIAPFSSASSKIQQVISRITAKIPPGFTKAFSSVGKVVTTFASRIPAPITNAFSKVNGVISRAASKITPIFSKTFNGLGNAASKGVSLIGNKFSALGRVISSATKEATQKFTTGFSNAFSKVTTSVSNATNKIKNDFNGIIKKAGEVENHLSDISRKMAIAAGAISVGLGAAIKTAADFESQMSSVKAISGASASEMKQLGALAMKAGADTKYSSKEAAQGIEELMKAGVSTADILNGGLLGALNLATAGDLELADSAEIASTALNAFKADNLSVAEAADILAGAANASATDVTEMKFALSQVSAVASGVGLSFKDTSTMLAVFAQNGLKGSDAGTSLKTMLSRLHPQTDKAWAEFERLGLVTTNTQAAMKALKDNGIKPLGTEQDVLMEQMHDLAKSMAGPKATTGQVNKEFNKLLTNTGSIQSAFYDANGNLKDATSIADTLQYALKDLNSEQRQQALYTMFGSDAIRGATIVYKEGSKGLKDMYKEMSKVTAAEVAAEKMNNFKGAIELLGGSAETAMTAIGNAFLPNLTAIVLAVDKVVDSFNGLSPSMQKFIAYAAAGSAGVLGLGAAFTGGLAAVARYRQTIAGIATVFPKMAKVVHVMTSPLKLMSVLFSGLGKTIRLVATGFRILTAAMIANPIIAIIAAIVAVIAALVWFFTQTKTGQKIVKAAWEGIKNVTKVVVDFLIKAWESTAKFFSNLWNSISGGAKALWAGVVSIWNVSVSGIKNAWSGLKGFFSGLWSGIKSGASNVWSGTTNIWNKSVDAIKSAWTGVSNFFGKLWAGISSTATKAWTAISTAVMSVLQPFINILLSTFSGIGSGISKVWEGIKIAASGAWNLIKNVILGPVLLLIDILTGDFEGLKTDAIAIWNNIKNAAGTIWLGLKTMVSGIVLALVSYATGVFELFKTTVKTIWNGMKSAAISIWEGFKTAVLNIAQAIKNGAINSWNALKNGVTNAVKATKNAAISTWNSLKTGFVNLGNSIKNGAINSWNALKNGVSNAVKSAKNTAVNTWNALKQSIINGSISLMTSAINSWVNLKNSVVNLANNIKNGAINAWNSLKSATSRAFKAVVNFIKDPLRGIDLYQVGVDIIRGLINGIGKMAGAVKDKVASIAQGIKDKIKGALDIHSPSRVMEKYGIYTGQGLLIGMASMQSAINKQALAYADTIKSQEYSANSTITADSSMISGGVSSSLDNLSSEVANTELADLNVEIVNEWNGEQVVAYVNNKNTRGKRRINVIQGR</sequence>
<protein>
    <submittedName>
        <fullName evidence="4">Phage tail tape measure protein</fullName>
    </submittedName>
</protein>
<feature type="transmembrane region" description="Helical" evidence="2">
    <location>
        <begin position="582"/>
        <end position="607"/>
    </location>
</feature>
<keyword evidence="2" id="KW-1133">Transmembrane helix</keyword>
<dbReference type="InterPro" id="IPR010090">
    <property type="entry name" value="Phage_tape_meas"/>
</dbReference>
<evidence type="ECO:0000256" key="1">
    <source>
        <dbReference type="ARBA" id="ARBA00022612"/>
    </source>
</evidence>
<name>A0A7X0YJL7_9LIST</name>
<dbReference type="EMBL" id="JAARXI010000002">
    <property type="protein sequence ID" value="MBC2115680.1"/>
    <property type="molecule type" value="Genomic_DNA"/>
</dbReference>
<feature type="transmembrane region" description="Helical" evidence="2">
    <location>
        <begin position="658"/>
        <end position="686"/>
    </location>
</feature>
<feature type="domain" description="Phage tail tape measure protein" evidence="3">
    <location>
        <begin position="229"/>
        <end position="491"/>
    </location>
</feature>
<dbReference type="Proteomes" id="UP000529446">
    <property type="component" value="Unassembled WGS sequence"/>
</dbReference>
<evidence type="ECO:0000256" key="2">
    <source>
        <dbReference type="SAM" id="Phobius"/>
    </source>
</evidence>
<dbReference type="PANTHER" id="PTHR37813">
    <property type="entry name" value="FELS-2 PROPHAGE PROTEIN"/>
    <property type="match status" value="1"/>
</dbReference>
<reference evidence="4 5" key="1">
    <citation type="submission" date="2020-03" db="EMBL/GenBank/DDBJ databases">
        <title>Soil Listeria distribution.</title>
        <authorList>
            <person name="Liao J."/>
            <person name="Wiedmann M."/>
        </authorList>
    </citation>
    <scope>NUCLEOTIDE SEQUENCE [LARGE SCALE GENOMIC DNA]</scope>
    <source>
        <strain evidence="4 5">FSL L7-0360</strain>
    </source>
</reference>
<comment type="caution">
    <text evidence="4">The sequence shown here is derived from an EMBL/GenBank/DDBJ whole genome shotgun (WGS) entry which is preliminary data.</text>
</comment>
<evidence type="ECO:0000313" key="4">
    <source>
        <dbReference type="EMBL" id="MBC2115680.1"/>
    </source>
</evidence>
<accession>A0A7X0YJL7</accession>
<dbReference type="Gene3D" id="1.20.120.20">
    <property type="entry name" value="Apolipoprotein"/>
    <property type="match status" value="3"/>
</dbReference>
<dbReference type="AlphaFoldDB" id="A0A7X0YJL7"/>
<evidence type="ECO:0000313" key="5">
    <source>
        <dbReference type="Proteomes" id="UP000529446"/>
    </source>
</evidence>
<organism evidence="4 5">
    <name type="scientific">Listeria booriae</name>
    <dbReference type="NCBI Taxonomy" id="1552123"/>
    <lineage>
        <taxon>Bacteria</taxon>
        <taxon>Bacillati</taxon>
        <taxon>Bacillota</taxon>
        <taxon>Bacilli</taxon>
        <taxon>Bacillales</taxon>
        <taxon>Listeriaceae</taxon>
        <taxon>Listeria</taxon>
    </lineage>
</organism>
<keyword evidence="2" id="KW-0812">Transmembrane</keyword>
<feature type="transmembrane region" description="Helical" evidence="2">
    <location>
        <begin position="627"/>
        <end position="646"/>
    </location>
</feature>
<dbReference type="PANTHER" id="PTHR37813:SF1">
    <property type="entry name" value="FELS-2 PROPHAGE PROTEIN"/>
    <property type="match status" value="1"/>
</dbReference>
<dbReference type="NCBIfam" id="TIGR01760">
    <property type="entry name" value="tape_meas_TP901"/>
    <property type="match status" value="2"/>
</dbReference>
<gene>
    <name evidence="4" type="ORF">HCB06_03525</name>
</gene>
<dbReference type="Pfam" id="PF10145">
    <property type="entry name" value="PhageMin_Tail"/>
    <property type="match status" value="1"/>
</dbReference>
<keyword evidence="2" id="KW-0472">Membrane</keyword>
<evidence type="ECO:0000259" key="3">
    <source>
        <dbReference type="Pfam" id="PF10145"/>
    </source>
</evidence>
<keyword evidence="1" id="KW-1188">Viral release from host cell</keyword>